<dbReference type="InterPro" id="IPR052233">
    <property type="entry name" value="Rho-type_GEFs"/>
</dbReference>
<dbReference type="PANTHER" id="PTHR46572">
    <property type="entry name" value="RHO1 GDP-GTP EXCHANGE PROTEIN 1-RELATED"/>
    <property type="match status" value="1"/>
</dbReference>
<dbReference type="InterPro" id="IPR001849">
    <property type="entry name" value="PH_domain"/>
</dbReference>
<evidence type="ECO:0000313" key="6">
    <source>
        <dbReference type="Proteomes" id="UP001497383"/>
    </source>
</evidence>
<feature type="compositionally biased region" description="Low complexity" evidence="2">
    <location>
        <begin position="785"/>
        <end position="798"/>
    </location>
</feature>
<name>A0ABP0ZQ90_9ASCO</name>
<dbReference type="InterPro" id="IPR035899">
    <property type="entry name" value="DBL_dom_sf"/>
</dbReference>
<evidence type="ECO:0000313" key="5">
    <source>
        <dbReference type="EMBL" id="CAK9438370.1"/>
    </source>
</evidence>
<dbReference type="GeneID" id="92207790"/>
<feature type="domain" description="DH" evidence="3">
    <location>
        <begin position="473"/>
        <end position="667"/>
    </location>
</feature>
<evidence type="ECO:0000259" key="4">
    <source>
        <dbReference type="PROSITE" id="PS50219"/>
    </source>
</evidence>
<dbReference type="InterPro" id="IPR000219">
    <property type="entry name" value="DH_dom"/>
</dbReference>
<feature type="region of interest" description="Disordered" evidence="2">
    <location>
        <begin position="1"/>
        <end position="223"/>
    </location>
</feature>
<protein>
    <submittedName>
        <fullName evidence="5">Uncharacterized protein</fullName>
    </submittedName>
</protein>
<feature type="compositionally biased region" description="Low complexity" evidence="2">
    <location>
        <begin position="93"/>
        <end position="110"/>
    </location>
</feature>
<reference evidence="5 6" key="1">
    <citation type="submission" date="2024-03" db="EMBL/GenBank/DDBJ databases">
        <authorList>
            <person name="Brejova B."/>
        </authorList>
    </citation>
    <scope>NUCLEOTIDE SEQUENCE [LARGE SCALE GENOMIC DNA]</scope>
    <source>
        <strain evidence="5 6">CBS 14171</strain>
    </source>
</reference>
<proteinExistence type="predicted"/>
<dbReference type="Gene3D" id="2.30.29.30">
    <property type="entry name" value="Pleckstrin-homology domain (PH domain)/Phosphotyrosine-binding domain (PTB)"/>
    <property type="match status" value="1"/>
</dbReference>
<dbReference type="InterPro" id="IPR057283">
    <property type="entry name" value="RGF3_WH"/>
</dbReference>
<dbReference type="SUPFAM" id="SSF50729">
    <property type="entry name" value="PH domain-like"/>
    <property type="match status" value="1"/>
</dbReference>
<feature type="compositionally biased region" description="Polar residues" evidence="2">
    <location>
        <begin position="159"/>
        <end position="180"/>
    </location>
</feature>
<evidence type="ECO:0000256" key="2">
    <source>
        <dbReference type="SAM" id="MobiDB-lite"/>
    </source>
</evidence>
<accession>A0ABP0ZQ90</accession>
<dbReference type="Pfam" id="PF00780">
    <property type="entry name" value="CNH"/>
    <property type="match status" value="1"/>
</dbReference>
<dbReference type="Gene3D" id="1.20.900.10">
    <property type="entry name" value="Dbl homology (DH) domain"/>
    <property type="match status" value="1"/>
</dbReference>
<feature type="compositionally biased region" description="Polar residues" evidence="2">
    <location>
        <begin position="120"/>
        <end position="133"/>
    </location>
</feature>
<feature type="region of interest" description="Disordered" evidence="2">
    <location>
        <begin position="785"/>
        <end position="804"/>
    </location>
</feature>
<dbReference type="InterPro" id="IPR011993">
    <property type="entry name" value="PH-like_dom_sf"/>
</dbReference>
<feature type="domain" description="CNH" evidence="4">
    <location>
        <begin position="920"/>
        <end position="1244"/>
    </location>
</feature>
<dbReference type="Proteomes" id="UP001497383">
    <property type="component" value="Chromosome 3"/>
</dbReference>
<gene>
    <name evidence="5" type="ORF">LODBEIA_P25940</name>
</gene>
<dbReference type="SMART" id="SM00036">
    <property type="entry name" value="CNH"/>
    <property type="match status" value="1"/>
</dbReference>
<evidence type="ECO:0000256" key="1">
    <source>
        <dbReference type="ARBA" id="ARBA00022658"/>
    </source>
</evidence>
<feature type="compositionally biased region" description="Low complexity" evidence="2">
    <location>
        <begin position="8"/>
        <end position="22"/>
    </location>
</feature>
<dbReference type="Pfam" id="PF00621">
    <property type="entry name" value="RhoGEF"/>
    <property type="match status" value="1"/>
</dbReference>
<evidence type="ECO:0000259" key="3">
    <source>
        <dbReference type="PROSITE" id="PS50010"/>
    </source>
</evidence>
<sequence length="1266" mass="143095">MSSLNFEHSYTSHTSQTSSSSSPPYPISSGDLEKLDKTPPYPMKNLEEILTDDYDQSGYSFEVDSPSQRRTRAIIEESVTSTSPKWPEVPNLSTNVTTTTTTTKTDSPSTLYGSHRLDDTSQFNGDVSRTPTNPHFRHGHRQQRSSVNSLTHFADNEVYSRSPSPKRSIHSKNLSVSSGNDGYFANANSPPGSPRRPRSTYRVVSDNPFYDDSDSMDRHRDDFESPASEYFDYSILPELPVKEKEATRKALPPPPPPPPVPSALPPPIPEAIAMARKNQDLPPLPLELPQLPVCSASLQAHHFEACLKIWSLSELFKWCCKLQYWLIDSTFSKQELKKAIIRLLAFHRSDVPLDLITKGSQLIFDALLQAGAIEMMELHNANSKVDKSVVVFNEAAYVNGVLPVLTECYSPVRHLKDEEVLCYASSCKFSKSKNLERKMRSMEIKKIVLDNDWAAHWRLTIEDLRGLDPTLIKRQSLLFDLLRYEQTFIQRAKCFADVVCPEFVNAAKSFTSNSRIKAFDEEVLPAVQKIVQIHQEQLFEPLLKVLVAEGKFINSVIEIANIYCDWARDVRPYLVTYMNNMPMIEDLLAIARLKAFLDQKIGTLPEVRDLKVNVSILFISTFNSRYQQIPLQLLDIQKKYQKSEPEYFLLQQASDEIKKLGSKINDSKKTADSAHAMEQIKTELSWKSGFRQVNLNLDSANRKFICRGDLTRKSDLKITTQINHIVILDNYLLITERIKNSKSSSSSSSSSSGAQYRICEDPVPIDFLIFSEKIVSSSVSPIKLTSTSSSSHLKGTPSQTQSDEDNSIQYGIKIKYAGKPRHSNTFLCKTEREKDAWMGYISSAKTAMCKRLYSSPAYTIRSLSSTCFAYDFHNRVQKLQMLVPFDPIYAISSNALNMMKQMAIPADIYSAAAPRGRMTFSSIKCCVTFIYNDYKFTLVGLHNGLYCCESKSRWKKVMNGSDFSKIHVDTSTGLVIILSDRTLKYYLIHQIINVYTQTATELNGIPLSNDPVLFFSMANHKNVPMLFLAKKKGNLTNFKVMIPETDNNGVFSRFRDDRKFYIEAECYGISILNSSFAVHTDKGFEILELEHMIPRPVPELPDVESEPVPRKKIDQFVKTSGPSDNGNATTTTPNTIVRSIKKLLSSSHVIPLGMFKLSNNQEFLLVYDEFAIFVNKHGFLSRYVILLFDFKAKSINFKNNDLFLVKDDVLEILSISNFAKGSNKFIQVITGRDIRLVSSPESDDVTVAMANPLVPGLQLLFDLVPK</sequence>
<organism evidence="5 6">
    <name type="scientific">Lodderomyces beijingensis</name>
    <dbReference type="NCBI Taxonomy" id="1775926"/>
    <lineage>
        <taxon>Eukaryota</taxon>
        <taxon>Fungi</taxon>
        <taxon>Dikarya</taxon>
        <taxon>Ascomycota</taxon>
        <taxon>Saccharomycotina</taxon>
        <taxon>Pichiomycetes</taxon>
        <taxon>Debaryomycetaceae</taxon>
        <taxon>Candida/Lodderomyces clade</taxon>
        <taxon>Lodderomyces</taxon>
    </lineage>
</organism>
<dbReference type="EMBL" id="OZ022407">
    <property type="protein sequence ID" value="CAK9438370.1"/>
    <property type="molecule type" value="Genomic_DNA"/>
</dbReference>
<dbReference type="PANTHER" id="PTHR46572:SF1">
    <property type="entry name" value="RHO1 GUANINE NUCLEOTIDE EXCHANGE FACTOR TUS1"/>
    <property type="match status" value="1"/>
</dbReference>
<dbReference type="SUPFAM" id="SSF48065">
    <property type="entry name" value="DBL homology domain (DH-domain)"/>
    <property type="match status" value="1"/>
</dbReference>
<keyword evidence="6" id="KW-1185">Reference proteome</keyword>
<dbReference type="PROSITE" id="PS50219">
    <property type="entry name" value="CNH"/>
    <property type="match status" value="1"/>
</dbReference>
<keyword evidence="1" id="KW-0344">Guanine-nucleotide releasing factor</keyword>
<dbReference type="RefSeq" id="XP_066829532.1">
    <property type="nucleotide sequence ID" value="XM_066972610.1"/>
</dbReference>
<dbReference type="PROSITE" id="PS50010">
    <property type="entry name" value="DH_2"/>
    <property type="match status" value="1"/>
</dbReference>
<dbReference type="SMART" id="SM00233">
    <property type="entry name" value="PH"/>
    <property type="match status" value="1"/>
</dbReference>
<dbReference type="Pfam" id="PF23582">
    <property type="entry name" value="WHD_RGF3"/>
    <property type="match status" value="1"/>
</dbReference>
<dbReference type="InterPro" id="IPR001180">
    <property type="entry name" value="CNH_dom"/>
</dbReference>